<reference evidence="1 2" key="1">
    <citation type="submission" date="2021-06" db="EMBL/GenBank/DDBJ databases">
        <title>Caerostris extrusa draft genome.</title>
        <authorList>
            <person name="Kono N."/>
            <person name="Arakawa K."/>
        </authorList>
    </citation>
    <scope>NUCLEOTIDE SEQUENCE [LARGE SCALE GENOMIC DNA]</scope>
</reference>
<evidence type="ECO:0000313" key="1">
    <source>
        <dbReference type="EMBL" id="GIX71524.1"/>
    </source>
</evidence>
<gene>
    <name evidence="1" type="ORF">CEXT_6711</name>
</gene>
<sequence length="93" mass="10488">MVLFGMTIVNYVRSYESSVLNLLPPSLLGSPLDMKKGWGWGSLSSIPLMPRDAPRFGPHDGFICVRDYYPRHISVPTPFLPDDDYTITIITMI</sequence>
<organism evidence="1 2">
    <name type="scientific">Caerostris extrusa</name>
    <name type="common">Bark spider</name>
    <name type="synonym">Caerostris bankana</name>
    <dbReference type="NCBI Taxonomy" id="172846"/>
    <lineage>
        <taxon>Eukaryota</taxon>
        <taxon>Metazoa</taxon>
        <taxon>Ecdysozoa</taxon>
        <taxon>Arthropoda</taxon>
        <taxon>Chelicerata</taxon>
        <taxon>Arachnida</taxon>
        <taxon>Araneae</taxon>
        <taxon>Araneomorphae</taxon>
        <taxon>Entelegynae</taxon>
        <taxon>Araneoidea</taxon>
        <taxon>Araneidae</taxon>
        <taxon>Caerostris</taxon>
    </lineage>
</organism>
<dbReference type="AlphaFoldDB" id="A0AAV4MHR2"/>
<comment type="caution">
    <text evidence="1">The sequence shown here is derived from an EMBL/GenBank/DDBJ whole genome shotgun (WGS) entry which is preliminary data.</text>
</comment>
<keyword evidence="2" id="KW-1185">Reference proteome</keyword>
<accession>A0AAV4MHR2</accession>
<proteinExistence type="predicted"/>
<name>A0AAV4MHR2_CAEEX</name>
<dbReference type="EMBL" id="BPLR01019761">
    <property type="protein sequence ID" value="GIX71524.1"/>
    <property type="molecule type" value="Genomic_DNA"/>
</dbReference>
<dbReference type="Proteomes" id="UP001054945">
    <property type="component" value="Unassembled WGS sequence"/>
</dbReference>
<evidence type="ECO:0000313" key="2">
    <source>
        <dbReference type="Proteomes" id="UP001054945"/>
    </source>
</evidence>
<protein>
    <submittedName>
        <fullName evidence="1">Uncharacterized protein</fullName>
    </submittedName>
</protein>